<evidence type="ECO:0000259" key="1">
    <source>
        <dbReference type="Pfam" id="PF13304"/>
    </source>
</evidence>
<dbReference type="Pfam" id="PF13304">
    <property type="entry name" value="AAA_21"/>
    <property type="match status" value="1"/>
</dbReference>
<dbReference type="GO" id="GO:0005524">
    <property type="term" value="F:ATP binding"/>
    <property type="evidence" value="ECO:0007669"/>
    <property type="project" value="InterPro"/>
</dbReference>
<dbReference type="AlphaFoldDB" id="A0A1G6XQS7"/>
<dbReference type="RefSeq" id="WP_068301607.1">
    <property type="nucleotide sequence ID" value="NZ_FNAK01000003.1"/>
</dbReference>
<dbReference type="STRING" id="637679.GCA_001550055_00980"/>
<evidence type="ECO:0000313" key="3">
    <source>
        <dbReference type="Proteomes" id="UP000183685"/>
    </source>
</evidence>
<accession>A0A1G6XQS7</accession>
<name>A0A1G6XQS7_9PROT</name>
<organism evidence="2 3">
    <name type="scientific">Kordiimonas lacus</name>
    <dbReference type="NCBI Taxonomy" id="637679"/>
    <lineage>
        <taxon>Bacteria</taxon>
        <taxon>Pseudomonadati</taxon>
        <taxon>Pseudomonadota</taxon>
        <taxon>Alphaproteobacteria</taxon>
        <taxon>Kordiimonadales</taxon>
        <taxon>Kordiimonadaceae</taxon>
        <taxon>Kordiimonas</taxon>
    </lineage>
</organism>
<dbReference type="InterPro" id="IPR003959">
    <property type="entry name" value="ATPase_AAA_core"/>
</dbReference>
<protein>
    <submittedName>
        <fullName evidence="2">Predicted ATPase</fullName>
    </submittedName>
</protein>
<dbReference type="GO" id="GO:0016887">
    <property type="term" value="F:ATP hydrolysis activity"/>
    <property type="evidence" value="ECO:0007669"/>
    <property type="project" value="InterPro"/>
</dbReference>
<dbReference type="CDD" id="cd00267">
    <property type="entry name" value="ABC_ATPase"/>
    <property type="match status" value="1"/>
</dbReference>
<evidence type="ECO:0000313" key="2">
    <source>
        <dbReference type="EMBL" id="SDD79676.1"/>
    </source>
</evidence>
<dbReference type="OrthoDB" id="9816534at2"/>
<proteinExistence type="predicted"/>
<dbReference type="EMBL" id="FNAK01000003">
    <property type="protein sequence ID" value="SDD79676.1"/>
    <property type="molecule type" value="Genomic_DNA"/>
</dbReference>
<dbReference type="Proteomes" id="UP000183685">
    <property type="component" value="Unassembled WGS sequence"/>
</dbReference>
<keyword evidence="3" id="KW-1185">Reference proteome</keyword>
<dbReference type="InterPro" id="IPR027417">
    <property type="entry name" value="P-loop_NTPase"/>
</dbReference>
<reference evidence="2 3" key="1">
    <citation type="submission" date="2016-10" db="EMBL/GenBank/DDBJ databases">
        <authorList>
            <person name="de Groot N.N."/>
        </authorList>
    </citation>
    <scope>NUCLEOTIDE SEQUENCE [LARGE SCALE GENOMIC DNA]</scope>
    <source>
        <strain evidence="2 3">CGMCC 1.9109</strain>
    </source>
</reference>
<feature type="domain" description="ATPase AAA-type core" evidence="1">
    <location>
        <begin position="27"/>
        <end position="297"/>
    </location>
</feature>
<dbReference type="PANTHER" id="PTHR43581">
    <property type="entry name" value="ATP/GTP PHOSPHATASE"/>
    <property type="match status" value="1"/>
</dbReference>
<dbReference type="PANTHER" id="PTHR43581:SF4">
    <property type="entry name" value="ATP_GTP PHOSPHATASE"/>
    <property type="match status" value="1"/>
</dbReference>
<gene>
    <name evidence="2" type="ORF">SAMN04488071_1300</name>
</gene>
<sequence length="592" mass="67687">MATEHFSKVTFRNYKALKNFRLHLNEFNVLVGPNNAGKSTIIGAFRILAEGIRKAKARRAIPINSEVYKGLGYEVPLENLPVATENIFTDYDDSEPAVIEFELSSGMALRLIFPANDVCYMICDAFGRVIRSPAEFRKSFKVSVGFVPILGPVEHNEVLYQKEAARLALLTHRASRNFRNIWYHYPDEFDEFREMVRATWPGMDIEKPEVDTSYDKPVLHMFCPEGRYPREIFWAGFGFQVWCQMLTYIVRSREDALLIIDEPDIYLHSDLQRQLLEILQQAQPDILIATHSTEIISEVNSSDILVINKSGHVASRIKNPNQLQSVFGVLGSNLNPTLTQLAKTRRSLFIEGKDFQILSAFARKLGFDLLANRADFAVVPVGGFNPSRVHDFAKGMELTLGTEILKGVVFDRDYRSPEEVSYIKIELDKFSDFSYIHGCKEIENYLLVPQAIERAIKTRLKERARRTGKPVSFSLDVIGFLSQIWDGLKSKVQAQFIARRTEFLRKENPSLDDATITQKLLEDFEALWSDQSVRLNMVPGKEFLSTLNNQLQDQYKISLTNKQIVAATKKEEIPQELIELLGNLENFRKLKA</sequence>
<dbReference type="Gene3D" id="3.40.50.300">
    <property type="entry name" value="P-loop containing nucleotide triphosphate hydrolases"/>
    <property type="match status" value="2"/>
</dbReference>
<dbReference type="SUPFAM" id="SSF52540">
    <property type="entry name" value="P-loop containing nucleoside triphosphate hydrolases"/>
    <property type="match status" value="1"/>
</dbReference>
<dbReference type="InterPro" id="IPR051396">
    <property type="entry name" value="Bact_Antivir_Def_Nuclease"/>
</dbReference>